<gene>
    <name evidence="2" type="ORF">BDV33DRAFT_35978</name>
</gene>
<evidence type="ECO:0000256" key="1">
    <source>
        <dbReference type="SAM" id="Phobius"/>
    </source>
</evidence>
<evidence type="ECO:0000313" key="3">
    <source>
        <dbReference type="Proteomes" id="UP000326799"/>
    </source>
</evidence>
<organism evidence="2 3">
    <name type="scientific">Aspergillus novoparasiticus</name>
    <dbReference type="NCBI Taxonomy" id="986946"/>
    <lineage>
        <taxon>Eukaryota</taxon>
        <taxon>Fungi</taxon>
        <taxon>Dikarya</taxon>
        <taxon>Ascomycota</taxon>
        <taxon>Pezizomycotina</taxon>
        <taxon>Eurotiomycetes</taxon>
        <taxon>Eurotiomycetidae</taxon>
        <taxon>Eurotiales</taxon>
        <taxon>Aspergillaceae</taxon>
        <taxon>Aspergillus</taxon>
        <taxon>Aspergillus subgen. Circumdati</taxon>
    </lineage>
</organism>
<name>A0A5N6EDB9_9EURO</name>
<accession>A0A5N6EDB9</accession>
<feature type="transmembrane region" description="Helical" evidence="1">
    <location>
        <begin position="15"/>
        <end position="34"/>
    </location>
</feature>
<reference evidence="2 3" key="1">
    <citation type="submission" date="2019-04" db="EMBL/GenBank/DDBJ databases">
        <title>Fungal friends and foes A comparative genomics study of 23 Aspergillus species from section Flavi.</title>
        <authorList>
            <consortium name="DOE Joint Genome Institute"/>
            <person name="Kjaerbolling I."/>
            <person name="Vesth T.C."/>
            <person name="Frisvad J.C."/>
            <person name="Nybo J.L."/>
            <person name="Theobald S."/>
            <person name="Kildgaard S."/>
            <person name="Petersen T.I."/>
            <person name="Kuo A."/>
            <person name="Sato A."/>
            <person name="Lyhne E.K."/>
            <person name="Kogle M.E."/>
            <person name="Wiebenga A."/>
            <person name="Kun R.S."/>
            <person name="Lubbers R.J."/>
            <person name="Makela M.R."/>
            <person name="Barry K."/>
            <person name="Chovatia M."/>
            <person name="Clum A."/>
            <person name="Daum C."/>
            <person name="Haridas S."/>
            <person name="He G."/>
            <person name="LaButti K."/>
            <person name="Lipzen A."/>
            <person name="Mondo S."/>
            <person name="Pangilinan J."/>
            <person name="Riley R."/>
            <person name="Salamov A."/>
            <person name="Simmons B.A."/>
            <person name="Magnuson J.K."/>
            <person name="Henrissat B."/>
            <person name="Mortensen U.H."/>
            <person name="Larsen T.O."/>
            <person name="De vries R.P."/>
            <person name="Grigoriev I.V."/>
            <person name="Machida M."/>
            <person name="Baker S.E."/>
            <person name="Andersen M.R."/>
        </authorList>
    </citation>
    <scope>NUCLEOTIDE SEQUENCE [LARGE SCALE GENOMIC DNA]</scope>
    <source>
        <strain evidence="2 3">CBS 126849</strain>
    </source>
</reference>
<dbReference type="EMBL" id="ML733540">
    <property type="protein sequence ID" value="KAB8214350.1"/>
    <property type="molecule type" value="Genomic_DNA"/>
</dbReference>
<keyword evidence="1" id="KW-0472">Membrane</keyword>
<evidence type="ECO:0000313" key="2">
    <source>
        <dbReference type="EMBL" id="KAB8214350.1"/>
    </source>
</evidence>
<feature type="transmembrane region" description="Helical" evidence="1">
    <location>
        <begin position="40"/>
        <end position="58"/>
    </location>
</feature>
<sequence length="80" mass="9232">MPSGLCATLQLPPSFLLLGFLISIHFGLQGWMLSNLDLDLPFLAFFLFFSFLFFLSFYTSSFRSYFLYWGCGSSIRYLLS</sequence>
<dbReference type="Proteomes" id="UP000326799">
    <property type="component" value="Unassembled WGS sequence"/>
</dbReference>
<keyword evidence="3" id="KW-1185">Reference proteome</keyword>
<proteinExistence type="predicted"/>
<protein>
    <submittedName>
        <fullName evidence="2">Uncharacterized protein</fullName>
    </submittedName>
</protein>
<keyword evidence="1" id="KW-1133">Transmembrane helix</keyword>
<keyword evidence="1" id="KW-0812">Transmembrane</keyword>
<dbReference type="AlphaFoldDB" id="A0A5N6EDB9"/>